<dbReference type="RefSeq" id="WP_184184929.1">
    <property type="nucleotide sequence ID" value="NZ_JACHLE010000001.1"/>
</dbReference>
<keyword evidence="1" id="KW-0812">Transmembrane</keyword>
<feature type="transmembrane region" description="Helical" evidence="1">
    <location>
        <begin position="51"/>
        <end position="73"/>
    </location>
</feature>
<dbReference type="PIRSF" id="PIRSF026631">
    <property type="entry name" value="UCP026631"/>
    <property type="match status" value="1"/>
</dbReference>
<gene>
    <name evidence="3" type="ORF">HNP38_000850</name>
</gene>
<feature type="domain" description="YdbS-like PH" evidence="2">
    <location>
        <begin position="267"/>
        <end position="344"/>
    </location>
</feature>
<dbReference type="EMBL" id="JACHLE010000001">
    <property type="protein sequence ID" value="MBB4805578.1"/>
    <property type="molecule type" value="Genomic_DNA"/>
</dbReference>
<feature type="domain" description="YdbS-like PH" evidence="2">
    <location>
        <begin position="75"/>
        <end position="156"/>
    </location>
</feature>
<evidence type="ECO:0000313" key="4">
    <source>
        <dbReference type="Proteomes" id="UP000592180"/>
    </source>
</evidence>
<dbReference type="InterPro" id="IPR014529">
    <property type="entry name" value="UCP026631"/>
</dbReference>
<dbReference type="InterPro" id="IPR005182">
    <property type="entry name" value="YdbS-like_PH"/>
</dbReference>
<keyword evidence="4" id="KW-1185">Reference proteome</keyword>
<feature type="domain" description="YdbS-like PH" evidence="2">
    <location>
        <begin position="416"/>
        <end position="487"/>
    </location>
</feature>
<organism evidence="3 4">
    <name type="scientific">Chryseobacterium defluvii</name>
    <dbReference type="NCBI Taxonomy" id="160396"/>
    <lineage>
        <taxon>Bacteria</taxon>
        <taxon>Pseudomonadati</taxon>
        <taxon>Bacteroidota</taxon>
        <taxon>Flavobacteriia</taxon>
        <taxon>Flavobacteriales</taxon>
        <taxon>Weeksellaceae</taxon>
        <taxon>Chryseobacterium group</taxon>
        <taxon>Chryseobacterium</taxon>
    </lineage>
</organism>
<name>A0A840KC50_9FLAO</name>
<feature type="transmembrane region" description="Helical" evidence="1">
    <location>
        <begin position="190"/>
        <end position="212"/>
    </location>
</feature>
<dbReference type="AlphaFoldDB" id="A0A840KC50"/>
<accession>A0A840KC50</accession>
<evidence type="ECO:0000259" key="2">
    <source>
        <dbReference type="Pfam" id="PF03703"/>
    </source>
</evidence>
<dbReference type="Pfam" id="PF03703">
    <property type="entry name" value="bPH_2"/>
    <property type="match status" value="3"/>
</dbReference>
<feature type="transmembrane region" description="Helical" evidence="1">
    <location>
        <begin position="366"/>
        <end position="387"/>
    </location>
</feature>
<reference evidence="3 4" key="1">
    <citation type="submission" date="2020-08" db="EMBL/GenBank/DDBJ databases">
        <title>Functional genomics of gut bacteria from endangered species of beetles.</title>
        <authorList>
            <person name="Carlos-Shanley C."/>
        </authorList>
    </citation>
    <scope>NUCLEOTIDE SEQUENCE [LARGE SCALE GENOMIC DNA]</scope>
    <source>
        <strain evidence="3 4">S00151</strain>
    </source>
</reference>
<sequence length="500" mass="58868">MQKMEQEHNSFFQPQRQSRTGIVLLFLYSIGQVIKNSWALIFIFFFKKKDISPVFIVLFIIAVLILLIVSAVLQYYNFKYYIDPENEEFVIHKGIINKSTIKIKKDKIQEVNISQPFIHRIFNIYKLEIDTPGSSEKEVSVSALSRQNAVDLKKYLLSENDLKIENTNEPVEEKTAPQSIRISTLSLLKYGFTANYVQSFFALISLGIYGIFQVNDLLDKADFETRLNYEELTSQLMTFSVPVIAGLIFFVVILGVLINVIRTLIRYYNFRIAENDQRLSLEYGLFNTKNAIVTKTKVQVITETQNWIQRKLNVSFIRFLQMGKGEDEKNVSSVPGIHQSEKEKLIFSIWKQEPEFKHALKPNFRWLVVNNMKWIIFPLVLICIFNKNLLMDYWLIVLAYFIIVELFLVVSFLNLRLYYSDRFIRLRSGFWDIHYRTFEIEKLQTVKISQYFWQRKANIGSIILYTSAGRFSFSAVDFLKAKRLFNYMIYTIEKSKNHSK</sequence>
<dbReference type="PANTHER" id="PTHR34473:SF2">
    <property type="entry name" value="UPF0699 TRANSMEMBRANE PROTEIN YDBT"/>
    <property type="match status" value="1"/>
</dbReference>
<evidence type="ECO:0000313" key="3">
    <source>
        <dbReference type="EMBL" id="MBB4805578.1"/>
    </source>
</evidence>
<comment type="caution">
    <text evidence="3">The sequence shown here is derived from an EMBL/GenBank/DDBJ whole genome shotgun (WGS) entry which is preliminary data.</text>
</comment>
<keyword evidence="1" id="KW-1133">Transmembrane helix</keyword>
<dbReference type="Proteomes" id="UP000592180">
    <property type="component" value="Unassembled WGS sequence"/>
</dbReference>
<feature type="transmembrane region" description="Helical" evidence="1">
    <location>
        <begin position="393"/>
        <end position="419"/>
    </location>
</feature>
<proteinExistence type="predicted"/>
<feature type="transmembrane region" description="Helical" evidence="1">
    <location>
        <begin position="232"/>
        <end position="261"/>
    </location>
</feature>
<protein>
    <submittedName>
        <fullName evidence="3">Putative membrane protein</fullName>
    </submittedName>
</protein>
<dbReference type="PANTHER" id="PTHR34473">
    <property type="entry name" value="UPF0699 TRANSMEMBRANE PROTEIN YDBS"/>
    <property type="match status" value="1"/>
</dbReference>
<feature type="transmembrane region" description="Helical" evidence="1">
    <location>
        <begin position="21"/>
        <end position="45"/>
    </location>
</feature>
<evidence type="ECO:0000256" key="1">
    <source>
        <dbReference type="SAM" id="Phobius"/>
    </source>
</evidence>
<keyword evidence="1" id="KW-0472">Membrane</keyword>